<feature type="non-terminal residue" evidence="2">
    <location>
        <position position="1"/>
    </location>
</feature>
<feature type="signal peptide" evidence="1">
    <location>
        <begin position="1"/>
        <end position="17"/>
    </location>
</feature>
<dbReference type="AlphaFoldDB" id="E4XS60"/>
<keyword evidence="1" id="KW-0732">Signal</keyword>
<dbReference type="Proteomes" id="UP000001307">
    <property type="component" value="Unassembled WGS sequence"/>
</dbReference>
<protein>
    <submittedName>
        <fullName evidence="2">Uncharacterized protein</fullName>
    </submittedName>
</protein>
<sequence>GHLMSFILNLLLYSASYEEPTGETMPTVSLVHLQPELRCAWLESLLVALYKHDLNTMADTNLQTKILHITLLTLHNSIHECTLRREVALQGYARVKVGRSLARGHETKFSKAGVRTSKLKVLRKIYNRDERNPPPRTFASSSARSKNCELPSRPLLARNISDDVTQLLNTNDFFDIAKESGFCIVCGHVKEFFEDRVHILAMTCLAEFVRRQTKRAASFINPLLYVLVTFVQRDNVHIIPRQLLVSVLLHLKGHKILPAVFELLVEDRVVVTLSLLKDHRGISPAELIVALLEGDGDSLKSPYFARNFKTYLESLDVQYGQHQNIKQQEYQEASKLVHLCSENKDLDIGLLGAVVALWKMIAPYNHVPKPTIDITLKSVNIALKSGNYESNELIQLIRLIHKYSSKERERHNFQKLILAPFSAILLNRRSVSFCALFKLIELLLFDYEAIWLIEAHVEQYIFGTDEKRITLRNKKTSLSSPFQPLANELMELLYEKDICAVVDSERAKEEKTIGSTIATPLSILGTSTVLSDALLRNTTVVELKVAIGQVLNLITSDSLGRSNSSLSTFDASNEQILQLMRHFQEQYWILLGALTNFCTLPRDSIHSRWEPISFNQQSSLGNRMCHLFSSYPSLSCTNEINHSSVLFYSFSFMTAWL</sequence>
<proteinExistence type="predicted"/>
<feature type="chain" id="PRO_5003192900" evidence="1">
    <location>
        <begin position="18"/>
        <end position="657"/>
    </location>
</feature>
<dbReference type="InParanoid" id="E4XS60"/>
<accession>E4XS60</accession>
<keyword evidence="3" id="KW-1185">Reference proteome</keyword>
<organism evidence="2">
    <name type="scientific">Oikopleura dioica</name>
    <name type="common">Tunicate</name>
    <dbReference type="NCBI Taxonomy" id="34765"/>
    <lineage>
        <taxon>Eukaryota</taxon>
        <taxon>Metazoa</taxon>
        <taxon>Chordata</taxon>
        <taxon>Tunicata</taxon>
        <taxon>Appendicularia</taxon>
        <taxon>Copelata</taxon>
        <taxon>Oikopleuridae</taxon>
        <taxon>Oikopleura</taxon>
    </lineage>
</organism>
<dbReference type="OrthoDB" id="10450909at2759"/>
<name>E4XS60_OIKDI</name>
<reference evidence="2" key="1">
    <citation type="journal article" date="2010" name="Science">
        <title>Plasticity of animal genome architecture unmasked by rapid evolution of a pelagic tunicate.</title>
        <authorList>
            <person name="Denoeud F."/>
            <person name="Henriet S."/>
            <person name="Mungpakdee S."/>
            <person name="Aury J.M."/>
            <person name="Da Silva C."/>
            <person name="Brinkmann H."/>
            <person name="Mikhaleva J."/>
            <person name="Olsen L.C."/>
            <person name="Jubin C."/>
            <person name="Canestro C."/>
            <person name="Bouquet J.M."/>
            <person name="Danks G."/>
            <person name="Poulain J."/>
            <person name="Campsteijn C."/>
            <person name="Adamski M."/>
            <person name="Cross I."/>
            <person name="Yadetie F."/>
            <person name="Muffato M."/>
            <person name="Louis A."/>
            <person name="Butcher S."/>
            <person name="Tsagkogeorga G."/>
            <person name="Konrad A."/>
            <person name="Singh S."/>
            <person name="Jensen M.F."/>
            <person name="Cong E.H."/>
            <person name="Eikeseth-Otteraa H."/>
            <person name="Noel B."/>
            <person name="Anthouard V."/>
            <person name="Porcel B.M."/>
            <person name="Kachouri-Lafond R."/>
            <person name="Nishino A."/>
            <person name="Ugolini M."/>
            <person name="Chourrout P."/>
            <person name="Nishida H."/>
            <person name="Aasland R."/>
            <person name="Huzurbazar S."/>
            <person name="Westhof E."/>
            <person name="Delsuc F."/>
            <person name="Lehrach H."/>
            <person name="Reinhardt R."/>
            <person name="Weissenbach J."/>
            <person name="Roy S.W."/>
            <person name="Artiguenave F."/>
            <person name="Postlethwait J.H."/>
            <person name="Manak J.R."/>
            <person name="Thompson E.M."/>
            <person name="Jaillon O."/>
            <person name="Du Pasquier L."/>
            <person name="Boudinot P."/>
            <person name="Liberles D.A."/>
            <person name="Volff J.N."/>
            <person name="Philippe H."/>
            <person name="Lenhard B."/>
            <person name="Roest Crollius H."/>
            <person name="Wincker P."/>
            <person name="Chourrout D."/>
        </authorList>
    </citation>
    <scope>NUCLEOTIDE SEQUENCE [LARGE SCALE GENOMIC DNA]</scope>
</reference>
<gene>
    <name evidence="2" type="ORF">GSOID_T00002010001</name>
</gene>
<evidence type="ECO:0000313" key="2">
    <source>
        <dbReference type="EMBL" id="CBY12608.1"/>
    </source>
</evidence>
<dbReference type="EMBL" id="FN653131">
    <property type="protein sequence ID" value="CBY12608.1"/>
    <property type="molecule type" value="Genomic_DNA"/>
</dbReference>
<evidence type="ECO:0000313" key="3">
    <source>
        <dbReference type="Proteomes" id="UP000001307"/>
    </source>
</evidence>
<dbReference type="PANTHER" id="PTHR21696">
    <property type="entry name" value="PROTEIN UNC-79 HOMOLOG"/>
    <property type="match status" value="1"/>
</dbReference>
<dbReference type="InterPro" id="IPR024855">
    <property type="entry name" value="UNC79"/>
</dbReference>
<evidence type="ECO:0000256" key="1">
    <source>
        <dbReference type="SAM" id="SignalP"/>
    </source>
</evidence>
<dbReference type="PANTHER" id="PTHR21696:SF2">
    <property type="entry name" value="PROTEIN UNC-79 HOMOLOG"/>
    <property type="match status" value="1"/>
</dbReference>